<dbReference type="AlphaFoldDB" id="A0A8E2EXK4"/>
<feature type="signal peptide" evidence="1">
    <location>
        <begin position="1"/>
        <end position="20"/>
    </location>
</feature>
<proteinExistence type="predicted"/>
<keyword evidence="3" id="KW-1185">Reference proteome</keyword>
<sequence>MHFSSILIVTVCLIPRFISALPTALSHLVPQKAGEGNQQDGPGVYICTDPWWASCEYFGGVTYTDEPVCVALNGPFGDYCSGESLDIWWPGYADMSWNGWDNRVTSYECVLA</sequence>
<dbReference type="Proteomes" id="UP000250140">
    <property type="component" value="Unassembled WGS sequence"/>
</dbReference>
<gene>
    <name evidence="2" type="ORF">AOQ84DRAFT_366024</name>
</gene>
<evidence type="ECO:0000313" key="3">
    <source>
        <dbReference type="Proteomes" id="UP000250140"/>
    </source>
</evidence>
<accession>A0A8E2EXK4</accession>
<feature type="chain" id="PRO_5033986695" evidence="1">
    <location>
        <begin position="21"/>
        <end position="112"/>
    </location>
</feature>
<evidence type="ECO:0000256" key="1">
    <source>
        <dbReference type="SAM" id="SignalP"/>
    </source>
</evidence>
<dbReference type="OrthoDB" id="2910287at2759"/>
<evidence type="ECO:0000313" key="2">
    <source>
        <dbReference type="EMBL" id="OCL06208.1"/>
    </source>
</evidence>
<protein>
    <submittedName>
        <fullName evidence="2">Uncharacterized protein</fullName>
    </submittedName>
</protein>
<keyword evidence="1" id="KW-0732">Signal</keyword>
<reference evidence="2 3" key="1">
    <citation type="journal article" date="2016" name="Nat. Commun.">
        <title>Ectomycorrhizal ecology is imprinted in the genome of the dominant symbiotic fungus Cenococcum geophilum.</title>
        <authorList>
            <consortium name="DOE Joint Genome Institute"/>
            <person name="Peter M."/>
            <person name="Kohler A."/>
            <person name="Ohm R.A."/>
            <person name="Kuo A."/>
            <person name="Krutzmann J."/>
            <person name="Morin E."/>
            <person name="Arend M."/>
            <person name="Barry K.W."/>
            <person name="Binder M."/>
            <person name="Choi C."/>
            <person name="Clum A."/>
            <person name="Copeland A."/>
            <person name="Grisel N."/>
            <person name="Haridas S."/>
            <person name="Kipfer T."/>
            <person name="LaButti K."/>
            <person name="Lindquist E."/>
            <person name="Lipzen A."/>
            <person name="Maire R."/>
            <person name="Meier B."/>
            <person name="Mihaltcheva S."/>
            <person name="Molinier V."/>
            <person name="Murat C."/>
            <person name="Poggeler S."/>
            <person name="Quandt C.A."/>
            <person name="Sperisen C."/>
            <person name="Tritt A."/>
            <person name="Tisserant E."/>
            <person name="Crous P.W."/>
            <person name="Henrissat B."/>
            <person name="Nehls U."/>
            <person name="Egli S."/>
            <person name="Spatafora J.W."/>
            <person name="Grigoriev I.V."/>
            <person name="Martin F.M."/>
        </authorList>
    </citation>
    <scope>NUCLEOTIDE SEQUENCE [LARGE SCALE GENOMIC DNA]</scope>
    <source>
        <strain evidence="2 3">CBS 207.34</strain>
    </source>
</reference>
<organism evidence="2 3">
    <name type="scientific">Glonium stellatum</name>
    <dbReference type="NCBI Taxonomy" id="574774"/>
    <lineage>
        <taxon>Eukaryota</taxon>
        <taxon>Fungi</taxon>
        <taxon>Dikarya</taxon>
        <taxon>Ascomycota</taxon>
        <taxon>Pezizomycotina</taxon>
        <taxon>Dothideomycetes</taxon>
        <taxon>Pleosporomycetidae</taxon>
        <taxon>Gloniales</taxon>
        <taxon>Gloniaceae</taxon>
        <taxon>Glonium</taxon>
    </lineage>
</organism>
<dbReference type="EMBL" id="KV750112">
    <property type="protein sequence ID" value="OCL06208.1"/>
    <property type="molecule type" value="Genomic_DNA"/>
</dbReference>
<name>A0A8E2EXK4_9PEZI</name>